<reference evidence="7" key="1">
    <citation type="submission" date="2020-10" db="EMBL/GenBank/DDBJ databases">
        <authorList>
            <person name="Gilroy R."/>
        </authorList>
    </citation>
    <scope>NUCLEOTIDE SEQUENCE</scope>
    <source>
        <strain evidence="7">CHK184-20233</strain>
    </source>
</reference>
<reference evidence="7" key="2">
    <citation type="journal article" date="2021" name="PeerJ">
        <title>Extensive microbial diversity within the chicken gut microbiome revealed by metagenomics and culture.</title>
        <authorList>
            <person name="Gilroy R."/>
            <person name="Ravi A."/>
            <person name="Getino M."/>
            <person name="Pursley I."/>
            <person name="Horton D.L."/>
            <person name="Alikhan N.F."/>
            <person name="Baker D."/>
            <person name="Gharbi K."/>
            <person name="Hall N."/>
            <person name="Watson M."/>
            <person name="Adriaenssens E.M."/>
            <person name="Foster-Nyarko E."/>
            <person name="Jarju S."/>
            <person name="Secka A."/>
            <person name="Antonio M."/>
            <person name="Oren A."/>
            <person name="Chaudhuri R.R."/>
            <person name="La Ragione R."/>
            <person name="Hildebrand F."/>
            <person name="Pallen M.J."/>
        </authorList>
    </citation>
    <scope>NUCLEOTIDE SEQUENCE</scope>
    <source>
        <strain evidence="7">CHK184-20233</strain>
    </source>
</reference>
<dbReference type="AlphaFoldDB" id="A0A9D1DUQ0"/>
<dbReference type="InterPro" id="IPR018385">
    <property type="entry name" value="C4_dicarb_anaerob_car-like"/>
</dbReference>
<keyword evidence="3 6" id="KW-0812">Transmembrane</keyword>
<feature type="transmembrane region" description="Helical" evidence="6">
    <location>
        <begin position="96"/>
        <end position="127"/>
    </location>
</feature>
<name>A0A9D1DUQ0_9FIRM</name>
<comment type="caution">
    <text evidence="7">The sequence shown here is derived from an EMBL/GenBank/DDBJ whole genome shotgun (WGS) entry which is preliminary data.</text>
</comment>
<dbReference type="Proteomes" id="UP000824232">
    <property type="component" value="Unassembled WGS sequence"/>
</dbReference>
<proteinExistence type="predicted"/>
<comment type="subcellular location">
    <subcellularLocation>
        <location evidence="1">Cell membrane</location>
        <topology evidence="1">Multi-pass membrane protein</topology>
    </subcellularLocation>
</comment>
<evidence type="ECO:0000256" key="5">
    <source>
        <dbReference type="ARBA" id="ARBA00023136"/>
    </source>
</evidence>
<dbReference type="EMBL" id="DVHC01000055">
    <property type="protein sequence ID" value="HIR59460.1"/>
    <property type="molecule type" value="Genomic_DNA"/>
</dbReference>
<feature type="transmembrane region" description="Helical" evidence="6">
    <location>
        <begin position="374"/>
        <end position="402"/>
    </location>
</feature>
<organism evidence="7 8">
    <name type="scientific">Candidatus Onthousia excrementipullorum</name>
    <dbReference type="NCBI Taxonomy" id="2840884"/>
    <lineage>
        <taxon>Bacteria</taxon>
        <taxon>Bacillati</taxon>
        <taxon>Bacillota</taxon>
        <taxon>Bacilli</taxon>
        <taxon>Candidatus Onthousia</taxon>
    </lineage>
</organism>
<feature type="transmembrane region" description="Helical" evidence="6">
    <location>
        <begin position="236"/>
        <end position="257"/>
    </location>
</feature>
<evidence type="ECO:0000313" key="7">
    <source>
        <dbReference type="EMBL" id="HIR59460.1"/>
    </source>
</evidence>
<keyword evidence="5 6" id="KW-0472">Membrane</keyword>
<feature type="transmembrane region" description="Helical" evidence="6">
    <location>
        <begin position="336"/>
        <end position="354"/>
    </location>
</feature>
<feature type="transmembrane region" description="Helical" evidence="6">
    <location>
        <begin position="454"/>
        <end position="475"/>
    </location>
</feature>
<feature type="transmembrane region" description="Helical" evidence="6">
    <location>
        <begin position="414"/>
        <end position="434"/>
    </location>
</feature>
<sequence length="476" mass="53379">MKKHNTLKVVIITLLLFALLTWILPCATYQTEYTELGRYQVGLFDILSYQSTVFGYFGYVALFVLVVGGFYGVLYKTGAYRRMLDSLVKKFKGKEVICLVVIMALFAFLTSFAGLQLALLMLFPFVISLVLMMGYNKVAATAVTAGSVAVGLMGTTFSYNTTQVLQQYLSVELTDLIWAKIVLLVLGVVMLALFTLKFGKKASTKKCDDKEDFIPEEVKVEKAKDKDKGKKHKVRVWPLVLILDLMLIVTILGFIPWNSAFGITLFDDVTTAITEFELFGFPIFGKILGAISAFGYWTLVEVVTLMLLAIIILKFVYKIKWDDVFDGFGKGVKKALVPALIVILIYTCLVLTTYDPYQLVIYKFILGLTKGFNIFTTGLVVVISSIFNGDPLYAFYSVLPYFVSVVTDTNNYQLIAVIFQSLYGIVTLVAPTSIPLMLTLAYTNTSYKDWFKYIWKLLVALLVLAFIVFTVLLLVI</sequence>
<keyword evidence="4 6" id="KW-1133">Transmembrane helix</keyword>
<evidence type="ECO:0000313" key="8">
    <source>
        <dbReference type="Proteomes" id="UP000824232"/>
    </source>
</evidence>
<feature type="transmembrane region" description="Helical" evidence="6">
    <location>
        <begin position="294"/>
        <end position="316"/>
    </location>
</feature>
<evidence type="ECO:0000256" key="4">
    <source>
        <dbReference type="ARBA" id="ARBA00022989"/>
    </source>
</evidence>
<dbReference type="GO" id="GO:0005886">
    <property type="term" value="C:plasma membrane"/>
    <property type="evidence" value="ECO:0007669"/>
    <property type="project" value="UniProtKB-SubCell"/>
</dbReference>
<feature type="transmembrane region" description="Helical" evidence="6">
    <location>
        <begin position="177"/>
        <end position="196"/>
    </location>
</feature>
<accession>A0A9D1DUQ0</accession>
<evidence type="ECO:0000256" key="3">
    <source>
        <dbReference type="ARBA" id="ARBA00022692"/>
    </source>
</evidence>
<dbReference type="Pfam" id="PF03606">
    <property type="entry name" value="DcuC"/>
    <property type="match status" value="1"/>
</dbReference>
<gene>
    <name evidence="7" type="ORF">IAB38_05355</name>
</gene>
<feature type="transmembrane region" description="Helical" evidence="6">
    <location>
        <begin position="54"/>
        <end position="75"/>
    </location>
</feature>
<evidence type="ECO:0000256" key="6">
    <source>
        <dbReference type="SAM" id="Phobius"/>
    </source>
</evidence>
<evidence type="ECO:0000256" key="2">
    <source>
        <dbReference type="ARBA" id="ARBA00022475"/>
    </source>
</evidence>
<evidence type="ECO:0008006" key="9">
    <source>
        <dbReference type="Google" id="ProtNLM"/>
    </source>
</evidence>
<protein>
    <recommendedName>
        <fullName evidence="9">YfcC family protein</fullName>
    </recommendedName>
</protein>
<evidence type="ECO:0000256" key="1">
    <source>
        <dbReference type="ARBA" id="ARBA00004651"/>
    </source>
</evidence>
<keyword evidence="2" id="KW-1003">Cell membrane</keyword>